<keyword evidence="4" id="KW-0597">Phosphoprotein</keyword>
<dbReference type="SUPFAM" id="SSF47336">
    <property type="entry name" value="ACP-like"/>
    <property type="match status" value="2"/>
</dbReference>
<dbReference type="PANTHER" id="PTHR45527">
    <property type="entry name" value="NONRIBOSOMAL PEPTIDE SYNTHETASE"/>
    <property type="match status" value="1"/>
</dbReference>
<feature type="domain" description="Carrier" evidence="10">
    <location>
        <begin position="982"/>
        <end position="1057"/>
    </location>
</feature>
<organism evidence="11 12">
    <name type="scientific">Paenibacillus elgii</name>
    <dbReference type="NCBI Taxonomy" id="189691"/>
    <lineage>
        <taxon>Bacteria</taxon>
        <taxon>Bacillati</taxon>
        <taxon>Bacillota</taxon>
        <taxon>Bacilli</taxon>
        <taxon>Bacillales</taxon>
        <taxon>Paenibacillaceae</taxon>
        <taxon>Paenibacillus</taxon>
    </lineage>
</organism>
<keyword evidence="5" id="KW-0436">Ligase</keyword>
<dbReference type="GO" id="GO:0008610">
    <property type="term" value="P:lipid biosynthetic process"/>
    <property type="evidence" value="ECO:0007669"/>
    <property type="project" value="UniProtKB-ARBA"/>
</dbReference>
<dbReference type="SUPFAM" id="SSF56801">
    <property type="entry name" value="Acetyl-CoA synthetase-like"/>
    <property type="match status" value="1"/>
</dbReference>
<dbReference type="FunFam" id="1.10.1200.10:FF:000005">
    <property type="entry name" value="Nonribosomal peptide synthetase 1"/>
    <property type="match status" value="1"/>
</dbReference>
<evidence type="ECO:0000256" key="8">
    <source>
        <dbReference type="ARBA" id="ARBA00023268"/>
    </source>
</evidence>
<dbReference type="InterPro" id="IPR036736">
    <property type="entry name" value="ACP-like_sf"/>
</dbReference>
<dbReference type="Pfam" id="PF13193">
    <property type="entry name" value="AMP-binding_C"/>
    <property type="match status" value="1"/>
</dbReference>
<evidence type="ECO:0000259" key="10">
    <source>
        <dbReference type="PROSITE" id="PS50075"/>
    </source>
</evidence>
<dbReference type="PROSITE" id="PS00012">
    <property type="entry name" value="PHOSPHOPANTETHEINE"/>
    <property type="match status" value="2"/>
</dbReference>
<dbReference type="InterPro" id="IPR010071">
    <property type="entry name" value="AA_adenyl_dom"/>
</dbReference>
<protein>
    <recommendedName>
        <fullName evidence="10">Carrier domain-containing protein</fullName>
    </recommendedName>
</protein>
<feature type="domain" description="Carrier" evidence="10">
    <location>
        <begin position="1533"/>
        <end position="1608"/>
    </location>
</feature>
<dbReference type="GO" id="GO:0031177">
    <property type="term" value="F:phosphopantetheine binding"/>
    <property type="evidence" value="ECO:0007669"/>
    <property type="project" value="InterPro"/>
</dbReference>
<dbReference type="InterPro" id="IPR009081">
    <property type="entry name" value="PP-bd_ACP"/>
</dbReference>
<dbReference type="InterPro" id="IPR025110">
    <property type="entry name" value="AMP-bd_C"/>
</dbReference>
<dbReference type="InterPro" id="IPR000873">
    <property type="entry name" value="AMP-dep_synth/lig_dom"/>
</dbReference>
<dbReference type="InterPro" id="IPR020845">
    <property type="entry name" value="AMP-binding_CS"/>
</dbReference>
<evidence type="ECO:0000256" key="2">
    <source>
        <dbReference type="ARBA" id="ARBA00006432"/>
    </source>
</evidence>
<evidence type="ECO:0000256" key="9">
    <source>
        <dbReference type="SAM" id="MobiDB-lite"/>
    </source>
</evidence>
<dbReference type="Gene3D" id="3.30.300.30">
    <property type="match status" value="1"/>
</dbReference>
<dbReference type="PROSITE" id="PS00455">
    <property type="entry name" value="AMP_BINDING"/>
    <property type="match status" value="1"/>
</dbReference>
<evidence type="ECO:0000256" key="4">
    <source>
        <dbReference type="ARBA" id="ARBA00022553"/>
    </source>
</evidence>
<dbReference type="Pfam" id="PF00668">
    <property type="entry name" value="Condensation"/>
    <property type="match status" value="2"/>
</dbReference>
<dbReference type="FunFam" id="3.40.50.12780:FF:000012">
    <property type="entry name" value="Non-ribosomal peptide synthetase"/>
    <property type="match status" value="1"/>
</dbReference>
<dbReference type="CDD" id="cd19531">
    <property type="entry name" value="LCL_NRPS-like"/>
    <property type="match status" value="2"/>
</dbReference>
<dbReference type="CDD" id="cd12117">
    <property type="entry name" value="A_NRPS_Srf_like"/>
    <property type="match status" value="1"/>
</dbReference>
<sequence length="1613" mass="182557">MGKRLRKYPDIPRQRERPHYPLSFQQERVLYLSELLPDSSVWNLISCKRLTGPVDSDALLWAAGDLTERHPALRTKVSYAGGAPVQSFDETMDRIYHCVDLSAEPEEEREAKARRLLSEASLKAVDLRRGPLFQIIWIRMGEAEGMLILKLHHIISDATTFQRIWHDFKWFYNAHAGVPNGEELPAPGIRYADYVLWQRETFDEAHTREQEAYWLKQFQGELPALELPSDFPARPGLSFAGALEIQPIPREVVQGLRTLCMQKRVIPFSALLCAYYVLLHKCSRQRDVVVGTVFAGRHYSPELQQAVGFFVNTVAIRMEVDGETAFDELLRRVHEQVDEAYDMQDYPFERLIQKLNPERSSSRNPLFRAMFNMVVAGKEEAAFAGAKEAWIEPDMDATQVDLLFDIHQEDDEMEIRVEYNTDLFRQETVRRLIGFYVNLLRAAIERPEARVKELRMLDPAERNRVLADWNRTGAEYPREACVHELFEAQAWKTPERIAVWHEGKELTYRELNERANKLAAMIRSKGSGTEHIVGIAAERSLEMVVGMLAVLKAGSAYMPIDPGYPEDRIKYMLQDSGAKVLLVQQGKLDARKLEAEIIAIEIGEEEQSLHSPDHLKSDTHARSLAYVMYTSGSTGRPKGVMVEHRNVVRLVQNTDYVRFEDNDTILQTGAPAFDATTFEIWGALLNGIKLYVTSDNVLLNADHLGRFIAKHGISHLWLTAPLFNQLSDMRPELFAPLKALLIGGDALSVRHVNKVLAAVPGLRIQNMYGPTENTTFSTYFPITGPHETNVPIGKPIRHSTAYIVDVYGELLPVGVPGELCVGGDGVARGYLNRPELTAQKFVDNPFEPGTKMYRTGDLARWLPDGNIEFMGRMDNQIKLRGFRIELGEIEAKLAEHPQAKEVVVTVREKLPGDKALCTYFVADRDIPASEWRAFLAKALPEYMIPTAFVRIDKMPLKETGKIDKRALPEPNGAVYEAKFRRPPETELERELAALWMQTLALTEVGIDDSFFELGGHSLKATMIVSQLNKQFHTDLSLSEFFGGPTIRELAQRLSARANSLYSSVAPAAKQECYPVSTAQKRMYIVSKLTHRGTGYNIPLVLSLEGRLDRDRLGYVFRELIRRHESFRTSFHIVNGELVQRIDEEATLDLECLTVETEEEASRITRNFIRPFDLSRAPLIRGLLLKQQEDRHLLVLDMHHIISDGVSLDILFREIIALYQGEFLNPLSVQYKDYAVWQHDFLASEQVRKQGDYWADVLAGELPALQLATDYPRPATQTFAGTHVSCQASPEVLAGLKRIEAETGATLYMILLAAYNVLLFRRTGQEDLVVGTPIAGRNHADTQNLIGMFVNTLAMRNKPSGEMTFREFADQVKRRALEAYENQDYPFEDLPERIGYVRDAGRNPIFDTMFVLQHFEPLEAELKQLKVREYPIDYPVAKFDLTLFAMERDGGLRLELEYNTDLYRKETAERLLQDFLAILHQLAAEGTDMKLKLADFIQGSEPGSAPSPGGPCNHGGRRRLVSPHDPWSHTAACASTTQIEAQLIGIVENLLNTKDIGPGDDFFLCGGNSLALIRLVAEMEAAFGVVPSIMEIRETPVISEWARKVESLQKQAAL</sequence>
<comment type="similarity">
    <text evidence="2">Belongs to the ATP-dependent AMP-binding enzyme family.</text>
</comment>
<name>A0A2T6FXI1_9BACL</name>
<evidence type="ECO:0000256" key="3">
    <source>
        <dbReference type="ARBA" id="ARBA00022450"/>
    </source>
</evidence>
<feature type="region of interest" description="Disordered" evidence="9">
    <location>
        <begin position="1499"/>
        <end position="1520"/>
    </location>
</feature>
<dbReference type="NCBIfam" id="TIGR01733">
    <property type="entry name" value="AA-adenyl-dom"/>
    <property type="match status" value="1"/>
</dbReference>
<comment type="cofactor">
    <cofactor evidence="1">
        <name>pantetheine 4'-phosphate</name>
        <dbReference type="ChEBI" id="CHEBI:47942"/>
    </cofactor>
</comment>
<dbReference type="InterPro" id="IPR020806">
    <property type="entry name" value="PKS_PP-bd"/>
</dbReference>
<evidence type="ECO:0000313" key="12">
    <source>
        <dbReference type="Proteomes" id="UP000244184"/>
    </source>
</evidence>
<gene>
    <name evidence="11" type="ORF">C8Z91_24740</name>
</gene>
<dbReference type="Gene3D" id="3.30.559.10">
    <property type="entry name" value="Chloramphenicol acetyltransferase-like domain"/>
    <property type="match status" value="2"/>
</dbReference>
<dbReference type="Pfam" id="PF00501">
    <property type="entry name" value="AMP-binding"/>
    <property type="match status" value="1"/>
</dbReference>
<dbReference type="PANTHER" id="PTHR45527:SF1">
    <property type="entry name" value="FATTY ACID SYNTHASE"/>
    <property type="match status" value="1"/>
</dbReference>
<dbReference type="GO" id="GO:0047527">
    <property type="term" value="F:2,3-dihydroxybenzoate-serine ligase activity"/>
    <property type="evidence" value="ECO:0007669"/>
    <property type="project" value="TreeGrafter"/>
</dbReference>
<proteinExistence type="inferred from homology"/>
<dbReference type="InterPro" id="IPR001242">
    <property type="entry name" value="Condensation_dom"/>
</dbReference>
<evidence type="ECO:0000256" key="1">
    <source>
        <dbReference type="ARBA" id="ARBA00001957"/>
    </source>
</evidence>
<dbReference type="Proteomes" id="UP000244184">
    <property type="component" value="Unassembled WGS sequence"/>
</dbReference>
<dbReference type="SUPFAM" id="SSF52777">
    <property type="entry name" value="CoA-dependent acyltransferases"/>
    <property type="match status" value="4"/>
</dbReference>
<dbReference type="GO" id="GO:0005829">
    <property type="term" value="C:cytosol"/>
    <property type="evidence" value="ECO:0007669"/>
    <property type="project" value="TreeGrafter"/>
</dbReference>
<evidence type="ECO:0000256" key="5">
    <source>
        <dbReference type="ARBA" id="ARBA00022598"/>
    </source>
</evidence>
<dbReference type="Gene3D" id="3.40.50.980">
    <property type="match status" value="2"/>
</dbReference>
<keyword evidence="3" id="KW-0596">Phosphopantetheine</keyword>
<dbReference type="GO" id="GO:0043041">
    <property type="term" value="P:amino acid activation for nonribosomal peptide biosynthetic process"/>
    <property type="evidence" value="ECO:0007669"/>
    <property type="project" value="TreeGrafter"/>
</dbReference>
<comment type="caution">
    <text evidence="11">The sequence shown here is derived from an EMBL/GenBank/DDBJ whole genome shotgun (WGS) entry which is preliminary data.</text>
</comment>
<dbReference type="InterPro" id="IPR045851">
    <property type="entry name" value="AMP-bd_C_sf"/>
</dbReference>
<dbReference type="GO" id="GO:0009239">
    <property type="term" value="P:enterobactin biosynthetic process"/>
    <property type="evidence" value="ECO:0007669"/>
    <property type="project" value="TreeGrafter"/>
</dbReference>
<dbReference type="InterPro" id="IPR006162">
    <property type="entry name" value="Ppantetheine_attach_site"/>
</dbReference>
<dbReference type="EMBL" id="PYHP01000069">
    <property type="protein sequence ID" value="PUA36592.1"/>
    <property type="molecule type" value="Genomic_DNA"/>
</dbReference>
<dbReference type="RefSeq" id="WP_108533641.1">
    <property type="nucleotide sequence ID" value="NZ_PYHP01000069.1"/>
</dbReference>
<dbReference type="FunFam" id="2.30.38.10:FF:000001">
    <property type="entry name" value="Non-ribosomal peptide synthetase PvdI"/>
    <property type="match status" value="1"/>
</dbReference>
<dbReference type="SMART" id="SM00823">
    <property type="entry name" value="PKS_PP"/>
    <property type="match status" value="1"/>
</dbReference>
<keyword evidence="6" id="KW-0677">Repeat</keyword>
<dbReference type="FunFam" id="3.30.300.30:FF:000010">
    <property type="entry name" value="Enterobactin synthetase component F"/>
    <property type="match status" value="1"/>
</dbReference>
<dbReference type="Gene3D" id="3.30.559.30">
    <property type="entry name" value="Nonribosomal peptide synthetase, condensation domain"/>
    <property type="match status" value="2"/>
</dbReference>
<evidence type="ECO:0000313" key="11">
    <source>
        <dbReference type="EMBL" id="PUA36592.1"/>
    </source>
</evidence>
<accession>A0A2T6FXI1</accession>
<dbReference type="Gene3D" id="1.10.1200.10">
    <property type="entry name" value="ACP-like"/>
    <property type="match status" value="2"/>
</dbReference>
<evidence type="ECO:0000256" key="6">
    <source>
        <dbReference type="ARBA" id="ARBA00022737"/>
    </source>
</evidence>
<dbReference type="InterPro" id="IPR023213">
    <property type="entry name" value="CAT-like_dom_sf"/>
</dbReference>
<dbReference type="GO" id="GO:0009366">
    <property type="term" value="C:enterobactin synthetase complex"/>
    <property type="evidence" value="ECO:0007669"/>
    <property type="project" value="TreeGrafter"/>
</dbReference>
<evidence type="ECO:0000256" key="7">
    <source>
        <dbReference type="ARBA" id="ARBA00023194"/>
    </source>
</evidence>
<keyword evidence="8" id="KW-0511">Multifunctional enzyme</keyword>
<keyword evidence="7" id="KW-0045">Antibiotic biosynthesis</keyword>
<dbReference type="Pfam" id="PF00550">
    <property type="entry name" value="PP-binding"/>
    <property type="match status" value="2"/>
</dbReference>
<dbReference type="FunFam" id="3.40.50.980:FF:000001">
    <property type="entry name" value="Non-ribosomal peptide synthetase"/>
    <property type="match status" value="1"/>
</dbReference>
<feature type="compositionally biased region" description="Low complexity" evidence="9">
    <location>
        <begin position="1499"/>
        <end position="1510"/>
    </location>
</feature>
<dbReference type="PROSITE" id="PS50075">
    <property type="entry name" value="CARRIER"/>
    <property type="match status" value="2"/>
</dbReference>
<dbReference type="Gene3D" id="2.30.38.10">
    <property type="entry name" value="Luciferase, Domain 3"/>
    <property type="match status" value="1"/>
</dbReference>
<reference evidence="11 12" key="1">
    <citation type="submission" date="2018-03" db="EMBL/GenBank/DDBJ databases">
        <title>Genome sequence of Paenibacillus elgii strain AC13 an antimicrobial compound producing bacteria.</title>
        <authorList>
            <person name="Kurokawa A.S."/>
            <person name="Araujo J.F."/>
            <person name="Costa R.A."/>
            <person name="Ortega D.B."/>
            <person name="Pires A.S."/>
            <person name="Pappas G.J.Jr."/>
            <person name="Franco O.L."/>
            <person name="Barreto C."/>
            <person name="Magalhaes B.S."/>
            <person name="Kruger R.H."/>
        </authorList>
    </citation>
    <scope>NUCLEOTIDE SEQUENCE [LARGE SCALE GENOMIC DNA]</scope>
    <source>
        <strain evidence="11 12">AC13</strain>
    </source>
</reference>